<dbReference type="InterPro" id="IPR013849">
    <property type="entry name" value="DNA_helicase_Holl-junc_RuvA_I"/>
</dbReference>
<dbReference type="SMART" id="SM00278">
    <property type="entry name" value="HhH1"/>
    <property type="match status" value="2"/>
</dbReference>
<sequence>MIGFLTGEVLFSDGSESIIQTSSGIGYQVFYNKVLVEGTLAAIYVAHIVKEDSETLFGFGSLRAKKLFEMLLSVKGIGPKSAYNLISNIGVNEIINAVNLEAKATLTKVPGLGAKGAAQIVLDLAGKIDRVKMYSDSSKIIRGGLAPAAKLDFLSMEEVGFVEEVVKAGATGQHEIMNDTLMACKELGFREDKIIPIAQKILGANLITKPEQLIHLVLKEL</sequence>
<proteinExistence type="inferred from homology"/>
<keyword evidence="8" id="KW-0378">Hydrolase</keyword>
<dbReference type="GO" id="GO:0003678">
    <property type="term" value="F:DNA helicase activity"/>
    <property type="evidence" value="ECO:0007669"/>
    <property type="project" value="UniProtKB-EC"/>
</dbReference>
<dbReference type="RefSeq" id="WP_323574404.1">
    <property type="nucleotide sequence ID" value="NZ_JAYGJQ010000001.1"/>
</dbReference>
<dbReference type="EMBL" id="JAYGJQ010000001">
    <property type="protein sequence ID" value="MEA9354911.1"/>
    <property type="molecule type" value="Genomic_DNA"/>
</dbReference>
<organism evidence="8 9">
    <name type="scientific">Bacteriovorax antarcticus</name>
    <dbReference type="NCBI Taxonomy" id="3088717"/>
    <lineage>
        <taxon>Bacteria</taxon>
        <taxon>Pseudomonadati</taxon>
        <taxon>Bdellovibrionota</taxon>
        <taxon>Bacteriovoracia</taxon>
        <taxon>Bacteriovoracales</taxon>
        <taxon>Bacteriovoracaceae</taxon>
        <taxon>Bacteriovorax</taxon>
    </lineage>
</organism>
<dbReference type="HAMAP" id="MF_00031">
    <property type="entry name" value="DNA_HJ_migration_RuvA"/>
    <property type="match status" value="1"/>
</dbReference>
<evidence type="ECO:0000256" key="5">
    <source>
        <dbReference type="ARBA" id="ARBA00023204"/>
    </source>
</evidence>
<keyword evidence="5 6" id="KW-0234">DNA repair</keyword>
<dbReference type="Pfam" id="PF01330">
    <property type="entry name" value="RuvA_N"/>
    <property type="match status" value="1"/>
</dbReference>
<dbReference type="Gene3D" id="2.40.50.140">
    <property type="entry name" value="Nucleic acid-binding proteins"/>
    <property type="match status" value="1"/>
</dbReference>
<evidence type="ECO:0000313" key="9">
    <source>
        <dbReference type="Proteomes" id="UP001302274"/>
    </source>
</evidence>
<evidence type="ECO:0000256" key="1">
    <source>
        <dbReference type="ARBA" id="ARBA00022490"/>
    </source>
</evidence>
<dbReference type="InterPro" id="IPR010994">
    <property type="entry name" value="RuvA_2-like"/>
</dbReference>
<dbReference type="SUPFAM" id="SSF50249">
    <property type="entry name" value="Nucleic acid-binding proteins"/>
    <property type="match status" value="1"/>
</dbReference>
<feature type="domain" description="Helix-hairpin-helix DNA-binding motif class 1" evidence="7">
    <location>
        <begin position="69"/>
        <end position="88"/>
    </location>
</feature>
<keyword evidence="4 6" id="KW-0233">DNA recombination</keyword>
<comment type="domain">
    <text evidence="6">Has three domains with a flexible linker between the domains II and III and assumes an 'L' shape. Domain III is highly mobile and contacts RuvB.</text>
</comment>
<comment type="subunit">
    <text evidence="6">Homotetramer. Forms an RuvA(8)-RuvB(12)-Holliday junction (HJ) complex. HJ DNA is sandwiched between 2 RuvA tetramers; dsDNA enters through RuvA and exits via RuvB. An RuvB hexamer assembles on each DNA strand where it exits the tetramer. Each RuvB hexamer is contacted by two RuvA subunits (via domain III) on 2 adjacent RuvB subunits; this complex drives branch migration. In the full resolvosome a probable DNA-RuvA(4)-RuvB(12)-RuvC(2) complex forms which resolves the HJ.</text>
</comment>
<dbReference type="Gene3D" id="1.10.150.20">
    <property type="entry name" value="5' to 3' exonuclease, C-terminal subdomain"/>
    <property type="match status" value="1"/>
</dbReference>
<comment type="similarity">
    <text evidence="6">Belongs to the RuvA family.</text>
</comment>
<dbReference type="Pfam" id="PF14520">
    <property type="entry name" value="HHH_5"/>
    <property type="match status" value="1"/>
</dbReference>
<dbReference type="Proteomes" id="UP001302274">
    <property type="component" value="Unassembled WGS sequence"/>
</dbReference>
<comment type="caution">
    <text evidence="8">The sequence shown here is derived from an EMBL/GenBank/DDBJ whole genome shotgun (WGS) entry which is preliminary data.</text>
</comment>
<evidence type="ECO:0000256" key="6">
    <source>
        <dbReference type="HAMAP-Rule" id="MF_00031"/>
    </source>
</evidence>
<dbReference type="InterPro" id="IPR012340">
    <property type="entry name" value="NA-bd_OB-fold"/>
</dbReference>
<reference evidence="8 9" key="1">
    <citation type="submission" date="2023-11" db="EMBL/GenBank/DDBJ databases">
        <title>A Novel Polar Bacteriovorax (B. antarcticus) Isolated from the Biocrust in Antarctica.</title>
        <authorList>
            <person name="Mun W."/>
            <person name="Choi S.Y."/>
            <person name="Mitchell R.J."/>
        </authorList>
    </citation>
    <scope>NUCLEOTIDE SEQUENCE [LARGE SCALE GENOMIC DNA]</scope>
    <source>
        <strain evidence="8 9">PP10</strain>
    </source>
</reference>
<dbReference type="NCBIfam" id="TIGR00084">
    <property type="entry name" value="ruvA"/>
    <property type="match status" value="1"/>
</dbReference>
<keyword evidence="3 6" id="KW-0238">DNA-binding</keyword>
<keyword evidence="9" id="KW-1185">Reference proteome</keyword>
<gene>
    <name evidence="6 8" type="primary">ruvA</name>
    <name evidence="8" type="ORF">SHI21_01775</name>
</gene>
<evidence type="ECO:0000256" key="2">
    <source>
        <dbReference type="ARBA" id="ARBA00022763"/>
    </source>
</evidence>
<name>A0ABU5VPD6_9BACT</name>
<feature type="region of interest" description="Domain III" evidence="6">
    <location>
        <begin position="171"/>
        <end position="221"/>
    </location>
</feature>
<evidence type="ECO:0000259" key="7">
    <source>
        <dbReference type="SMART" id="SM00278"/>
    </source>
</evidence>
<evidence type="ECO:0000256" key="3">
    <source>
        <dbReference type="ARBA" id="ARBA00023125"/>
    </source>
</evidence>
<dbReference type="SUPFAM" id="SSF47781">
    <property type="entry name" value="RuvA domain 2-like"/>
    <property type="match status" value="1"/>
</dbReference>
<comment type="subcellular location">
    <subcellularLocation>
        <location evidence="6">Cytoplasm</location>
    </subcellularLocation>
</comment>
<evidence type="ECO:0000256" key="4">
    <source>
        <dbReference type="ARBA" id="ARBA00023172"/>
    </source>
</evidence>
<dbReference type="InterPro" id="IPR000085">
    <property type="entry name" value="RuvA"/>
</dbReference>
<feature type="domain" description="Helix-hairpin-helix DNA-binding motif class 1" evidence="7">
    <location>
        <begin position="104"/>
        <end position="123"/>
    </location>
</feature>
<protein>
    <recommendedName>
        <fullName evidence="6">Holliday junction branch migration complex subunit RuvA</fullName>
    </recommendedName>
</protein>
<keyword evidence="2 6" id="KW-0227">DNA damage</keyword>
<comment type="caution">
    <text evidence="6">Lacks conserved residue(s) required for the propagation of feature annotation.</text>
</comment>
<dbReference type="InterPro" id="IPR003583">
    <property type="entry name" value="Hlx-hairpin-Hlx_DNA-bd_motif"/>
</dbReference>
<dbReference type="GO" id="GO:0016787">
    <property type="term" value="F:hydrolase activity"/>
    <property type="evidence" value="ECO:0007669"/>
    <property type="project" value="UniProtKB-KW"/>
</dbReference>
<keyword evidence="1 6" id="KW-0963">Cytoplasm</keyword>
<comment type="function">
    <text evidence="6">The RuvA-RuvB-RuvC complex processes Holliday junction (HJ) DNA during genetic recombination and DNA repair, while the RuvA-RuvB complex plays an important role in the rescue of blocked DNA replication forks via replication fork reversal (RFR). RuvA specifically binds to HJ cruciform DNA, conferring on it an open structure. The RuvB hexamer acts as an ATP-dependent pump, pulling dsDNA into and through the RuvAB complex. HJ branch migration allows RuvC to scan DNA until it finds its consensus sequence, where it cleaves and resolves the cruciform DNA.</text>
</comment>
<accession>A0ABU5VPD6</accession>
<evidence type="ECO:0000313" key="8">
    <source>
        <dbReference type="EMBL" id="MEA9354911.1"/>
    </source>
</evidence>